<dbReference type="EMBL" id="CAJNOK010007184">
    <property type="protein sequence ID" value="CAF1026934.1"/>
    <property type="molecule type" value="Genomic_DNA"/>
</dbReference>
<proteinExistence type="predicted"/>
<feature type="non-terminal residue" evidence="2">
    <location>
        <position position="1"/>
    </location>
</feature>
<dbReference type="Proteomes" id="UP000682733">
    <property type="component" value="Unassembled WGS sequence"/>
</dbReference>
<dbReference type="EMBL" id="CAJOBA010007196">
    <property type="protein sequence ID" value="CAF3795408.1"/>
    <property type="molecule type" value="Genomic_DNA"/>
</dbReference>
<evidence type="ECO:0000313" key="1">
    <source>
        <dbReference type="EMBL" id="CAF1026934.1"/>
    </source>
</evidence>
<organism evidence="2 3">
    <name type="scientific">Didymodactylos carnosus</name>
    <dbReference type="NCBI Taxonomy" id="1234261"/>
    <lineage>
        <taxon>Eukaryota</taxon>
        <taxon>Metazoa</taxon>
        <taxon>Spiralia</taxon>
        <taxon>Gnathifera</taxon>
        <taxon>Rotifera</taxon>
        <taxon>Eurotatoria</taxon>
        <taxon>Bdelloidea</taxon>
        <taxon>Philodinida</taxon>
        <taxon>Philodinidae</taxon>
        <taxon>Didymodactylos</taxon>
    </lineage>
</organism>
<reference evidence="2" key="1">
    <citation type="submission" date="2021-02" db="EMBL/GenBank/DDBJ databases">
        <authorList>
            <person name="Nowell W R."/>
        </authorList>
    </citation>
    <scope>NUCLEOTIDE SEQUENCE</scope>
</reference>
<gene>
    <name evidence="1" type="ORF">OVA965_LOCUS15791</name>
    <name evidence="2" type="ORF">TMI583_LOCUS15802</name>
</gene>
<dbReference type="PANTHER" id="PTHR46579:SF1">
    <property type="entry name" value="F5_8 TYPE C DOMAIN-CONTAINING PROTEIN"/>
    <property type="match status" value="1"/>
</dbReference>
<evidence type="ECO:0000313" key="2">
    <source>
        <dbReference type="EMBL" id="CAF3795408.1"/>
    </source>
</evidence>
<protein>
    <submittedName>
        <fullName evidence="2">Uncharacterized protein</fullName>
    </submittedName>
</protein>
<dbReference type="AlphaFoldDB" id="A0A8S2JE56"/>
<name>A0A8S2JE56_9BILA</name>
<dbReference type="PANTHER" id="PTHR46579">
    <property type="entry name" value="F5/8 TYPE C DOMAIN-CONTAINING PROTEIN-RELATED"/>
    <property type="match status" value="1"/>
</dbReference>
<accession>A0A8S2JE56</accession>
<sequence length="205" mass="24028">SDGSYKTFSRLEIAATLIMYKVKHKISANAIDDICSFLRLLGLQQCPPKDETPRLLEKYLKFKEGEERLVLLFGFEAFQNFLLKDYYEHQLLFVMAVHKAENRSISPIDMVEIKELLTQYYHQFPKLYGKRQNVQSAHSTYHMYQSVRDYGKLPNYSTFNFESILGLITRTINATKNHSLEIQNTLNLFRLAWPESESDELNKTL</sequence>
<dbReference type="Proteomes" id="UP000677228">
    <property type="component" value="Unassembled WGS sequence"/>
</dbReference>
<evidence type="ECO:0000313" key="3">
    <source>
        <dbReference type="Proteomes" id="UP000682733"/>
    </source>
</evidence>
<comment type="caution">
    <text evidence="2">The sequence shown here is derived from an EMBL/GenBank/DDBJ whole genome shotgun (WGS) entry which is preliminary data.</text>
</comment>